<keyword evidence="2" id="KW-1185">Reference proteome</keyword>
<evidence type="ECO:0000313" key="2">
    <source>
        <dbReference type="Proteomes" id="UP001375539"/>
    </source>
</evidence>
<comment type="caution">
    <text evidence="1">The sequence shown here is derived from an EMBL/GenBank/DDBJ whole genome shotgun (WGS) entry which is preliminary data.</text>
</comment>
<accession>A0ACC6QL25</accession>
<reference evidence="1" key="1">
    <citation type="submission" date="2024-03" db="EMBL/GenBank/DDBJ databases">
        <title>Novel Streptomyces species of biotechnological and ecological value are a feature of Machair soil.</title>
        <authorList>
            <person name="Prole J.R."/>
            <person name="Goodfellow M."/>
            <person name="Allenby N."/>
            <person name="Ward A.C."/>
        </authorList>
    </citation>
    <scope>NUCLEOTIDE SEQUENCE</scope>
    <source>
        <strain evidence="1">MS1.AVA.4</strain>
    </source>
</reference>
<evidence type="ECO:0000313" key="1">
    <source>
        <dbReference type="EMBL" id="MEJ8659230.1"/>
    </source>
</evidence>
<gene>
    <name evidence="1" type="ORF">WKI58_22395</name>
</gene>
<name>A0ACC6QL25_9ACTN</name>
<dbReference type="Proteomes" id="UP001375539">
    <property type="component" value="Unassembled WGS sequence"/>
</dbReference>
<dbReference type="EMBL" id="JBBKAI010000002">
    <property type="protein sequence ID" value="MEJ8659230.1"/>
    <property type="molecule type" value="Genomic_DNA"/>
</dbReference>
<protein>
    <submittedName>
        <fullName evidence="1">GNAT family N-acetyltransferase</fullName>
    </submittedName>
</protein>
<sequence length="250" mass="25704">MGRAIQNSTRTLARSSPHHRRIGPFTVRYNPDWDIPPANYAIPDPDAAPSTADIEALVALFRELGRVPRLEFLPSTAPRAEEALLAAGFTVSNRAPLLACTPDGLRAPEPAAGITVTEPSTDAEYAAAAGVQHLAYGGTGEPSAGSVRWLKETSGGGGVTALATVDDGTPVGAGGCSVPTDGLSELAGLGVAAAFRRRGIGAAVSAFLTATAFGRGIGTVWLEPGDAAVERIYAGIGYHRVAEKADFTLN</sequence>
<organism evidence="1 2">
    <name type="scientific">Streptomyces pratisoli</name>
    <dbReference type="NCBI Taxonomy" id="3139917"/>
    <lineage>
        <taxon>Bacteria</taxon>
        <taxon>Bacillati</taxon>
        <taxon>Actinomycetota</taxon>
        <taxon>Actinomycetes</taxon>
        <taxon>Kitasatosporales</taxon>
        <taxon>Streptomycetaceae</taxon>
        <taxon>Streptomyces</taxon>
    </lineage>
</organism>
<proteinExistence type="predicted"/>